<accession>A0A4W2EBB7</accession>
<reference evidence="4" key="2">
    <citation type="submission" date="2025-08" db="UniProtKB">
        <authorList>
            <consortium name="Ensembl"/>
        </authorList>
    </citation>
    <scope>IDENTIFICATION</scope>
</reference>
<dbReference type="STRING" id="30522.A0A4W2EBB7"/>
<dbReference type="OMA" id="CCPEACP"/>
<evidence type="ECO:0000313" key="4">
    <source>
        <dbReference type="Ensembl" id="ENSBIXP00000029102.1"/>
    </source>
</evidence>
<dbReference type="Proteomes" id="UP000314981">
    <property type="component" value="Chromosome 29"/>
</dbReference>
<dbReference type="Pfam" id="PF00829">
    <property type="entry name" value="Ribosomal_L21p"/>
    <property type="match status" value="1"/>
</dbReference>
<feature type="region of interest" description="Disordered" evidence="3">
    <location>
        <begin position="215"/>
        <end position="236"/>
    </location>
</feature>
<feature type="compositionally biased region" description="Low complexity" evidence="3">
    <location>
        <begin position="132"/>
        <end position="151"/>
    </location>
</feature>
<dbReference type="Ensembl" id="ENSBIXT00000008210.1">
    <property type="protein sequence ID" value="ENSBIXP00000029102.1"/>
    <property type="gene ID" value="ENSBIXG00000010615.1"/>
</dbReference>
<evidence type="ECO:0000313" key="5">
    <source>
        <dbReference type="Proteomes" id="UP000314981"/>
    </source>
</evidence>
<dbReference type="SUPFAM" id="SSF141091">
    <property type="entry name" value="L21p-like"/>
    <property type="match status" value="1"/>
</dbReference>
<evidence type="ECO:0000256" key="1">
    <source>
        <dbReference type="ARBA" id="ARBA00008563"/>
    </source>
</evidence>
<keyword evidence="5" id="KW-1185">Reference proteome</keyword>
<dbReference type="GO" id="GO:0005762">
    <property type="term" value="C:mitochondrial large ribosomal subunit"/>
    <property type="evidence" value="ECO:0007669"/>
    <property type="project" value="TreeGrafter"/>
</dbReference>
<proteinExistence type="inferred from homology"/>
<dbReference type="AlphaFoldDB" id="A0A4W2EBB7"/>
<dbReference type="InterPro" id="IPR036164">
    <property type="entry name" value="bL21-like_sf"/>
</dbReference>
<comment type="similarity">
    <text evidence="1">Belongs to the bacterial ribosomal protein bL21 family.</text>
</comment>
<sequence>MGMEVGRQAGPPRQSSEGHFRGRRPFQGGPQNGTGAPESEEASIPGGGQAPFTVRRANPGPKLVRPSPRRLHLWGLSWERRGPWGRRRADPERPGPAAVPALLDLRVSLELQQFQLLGHEALHRCRGHGRSPARAQSRGGPAAARGAAPGRTRCVDAPGSRHFRFRCGKMAAAVAARALPVTFGRLAFACSRSVLRASGPGAASLWSASRRFGSQSASSPQGYVPKTSLSSPPWPEVVLPDPAEEARHHAEVVEKVNELIARGQYGRLFAVVHFASHQWKVTSEDLILIENKLDIACGERIRLEKVLLVGADDFTLLGRPLLGKDLVRVEATVIEKTESWPRVNMRFQKRKNYKRKRSKWGKAEPTPPSSGCCPEACPGRVGRAPALCGAWRPAGGRGPVPTLTGVGRGHQLEGTALGGAAGSTGGC</sequence>
<dbReference type="InterPro" id="IPR028909">
    <property type="entry name" value="bL21-like"/>
</dbReference>
<evidence type="ECO:0000256" key="2">
    <source>
        <dbReference type="ARBA" id="ARBA00044129"/>
    </source>
</evidence>
<organism evidence="4 5">
    <name type="scientific">Bos indicus x Bos taurus</name>
    <name type="common">Hybrid cattle</name>
    <dbReference type="NCBI Taxonomy" id="30522"/>
    <lineage>
        <taxon>Eukaryota</taxon>
        <taxon>Metazoa</taxon>
        <taxon>Chordata</taxon>
        <taxon>Craniata</taxon>
        <taxon>Vertebrata</taxon>
        <taxon>Euteleostomi</taxon>
        <taxon>Mammalia</taxon>
        <taxon>Eutheria</taxon>
        <taxon>Laurasiatheria</taxon>
        <taxon>Artiodactyla</taxon>
        <taxon>Ruminantia</taxon>
        <taxon>Pecora</taxon>
        <taxon>Bovidae</taxon>
        <taxon>Bovinae</taxon>
        <taxon>Bos</taxon>
    </lineage>
</organism>
<protein>
    <recommendedName>
        <fullName evidence="2">Large ribosomal subunit protein bL21m</fullName>
    </recommendedName>
</protein>
<feature type="region of interest" description="Disordered" evidence="3">
    <location>
        <begin position="1"/>
        <end position="67"/>
    </location>
</feature>
<evidence type="ECO:0000256" key="3">
    <source>
        <dbReference type="SAM" id="MobiDB-lite"/>
    </source>
</evidence>
<feature type="region of interest" description="Disordered" evidence="3">
    <location>
        <begin position="127"/>
        <end position="155"/>
    </location>
</feature>
<name>A0A4W2EBB7_BOBOX</name>
<reference evidence="4 5" key="1">
    <citation type="submission" date="2018-11" db="EMBL/GenBank/DDBJ databases">
        <title>Haplotype-resolved cattle genomes.</title>
        <authorList>
            <person name="Low W.Y."/>
            <person name="Tearle R."/>
            <person name="Bickhart D.M."/>
            <person name="Rosen B.D."/>
            <person name="Koren S."/>
            <person name="Rhie A."/>
            <person name="Hiendleder S."/>
            <person name="Phillippy A.M."/>
            <person name="Smith T.P.L."/>
            <person name="Williams J.L."/>
        </authorList>
    </citation>
    <scope>NUCLEOTIDE SEQUENCE [LARGE SCALE GENOMIC DNA]</scope>
</reference>
<dbReference type="PANTHER" id="PTHR21349">
    <property type="entry name" value="50S RIBOSOMAL PROTEIN L21"/>
    <property type="match status" value="1"/>
</dbReference>
<dbReference type="GO" id="GO:0003735">
    <property type="term" value="F:structural constituent of ribosome"/>
    <property type="evidence" value="ECO:0007669"/>
    <property type="project" value="TreeGrafter"/>
</dbReference>
<feature type="compositionally biased region" description="Polar residues" evidence="3">
    <location>
        <begin position="215"/>
        <end position="231"/>
    </location>
</feature>
<reference evidence="4" key="3">
    <citation type="submission" date="2025-09" db="UniProtKB">
        <authorList>
            <consortium name="Ensembl"/>
        </authorList>
    </citation>
    <scope>IDENTIFICATION</scope>
</reference>
<dbReference type="PANTHER" id="PTHR21349:SF0">
    <property type="entry name" value="LARGE RIBOSOMAL SUBUNIT PROTEIN BL21M"/>
    <property type="match status" value="1"/>
</dbReference>